<dbReference type="EMBL" id="SHKW01000002">
    <property type="protein sequence ID" value="RZU35550.1"/>
    <property type="molecule type" value="Genomic_DNA"/>
</dbReference>
<dbReference type="RefSeq" id="WP_130423871.1">
    <property type="nucleotide sequence ID" value="NZ_SHKW01000002.1"/>
</dbReference>
<feature type="transmembrane region" description="Helical" evidence="1">
    <location>
        <begin position="198"/>
        <end position="222"/>
    </location>
</feature>
<dbReference type="GO" id="GO:0008654">
    <property type="term" value="P:phospholipid biosynthetic process"/>
    <property type="evidence" value="ECO:0007669"/>
    <property type="project" value="InterPro"/>
</dbReference>
<accession>A0A4Q7YEH9</accession>
<keyword evidence="3" id="KW-1185">Reference proteome</keyword>
<dbReference type="InterPro" id="IPR000462">
    <property type="entry name" value="CDP-OH_P_trans"/>
</dbReference>
<evidence type="ECO:0000313" key="2">
    <source>
        <dbReference type="EMBL" id="RZU35550.1"/>
    </source>
</evidence>
<feature type="transmembrane region" description="Helical" evidence="1">
    <location>
        <begin position="228"/>
        <end position="245"/>
    </location>
</feature>
<feature type="transmembrane region" description="Helical" evidence="1">
    <location>
        <begin position="265"/>
        <end position="288"/>
    </location>
</feature>
<protein>
    <submittedName>
        <fullName evidence="2">Phosphatidylglycerophosphate synthase</fullName>
    </submittedName>
</protein>
<reference evidence="2 3" key="1">
    <citation type="submission" date="2019-02" db="EMBL/GenBank/DDBJ databases">
        <title>Genomic Encyclopedia of Archaeal and Bacterial Type Strains, Phase II (KMG-II): from individual species to whole genera.</title>
        <authorList>
            <person name="Goeker M."/>
        </authorList>
    </citation>
    <scope>NUCLEOTIDE SEQUENCE [LARGE SCALE GENOMIC DNA]</scope>
    <source>
        <strain evidence="2 3">DSM 18101</strain>
    </source>
</reference>
<organism evidence="2 3">
    <name type="scientific">Edaphobacter modestus</name>
    <dbReference type="NCBI Taxonomy" id="388466"/>
    <lineage>
        <taxon>Bacteria</taxon>
        <taxon>Pseudomonadati</taxon>
        <taxon>Acidobacteriota</taxon>
        <taxon>Terriglobia</taxon>
        <taxon>Terriglobales</taxon>
        <taxon>Acidobacteriaceae</taxon>
        <taxon>Edaphobacter</taxon>
    </lineage>
</organism>
<feature type="transmembrane region" description="Helical" evidence="1">
    <location>
        <begin position="294"/>
        <end position="314"/>
    </location>
</feature>
<dbReference type="Pfam" id="PF01066">
    <property type="entry name" value="CDP-OH_P_transf"/>
    <property type="match status" value="1"/>
</dbReference>
<comment type="caution">
    <text evidence="2">The sequence shown here is derived from an EMBL/GenBank/DDBJ whole genome shotgun (WGS) entry which is preliminary data.</text>
</comment>
<dbReference type="OrthoDB" id="9785831at2"/>
<dbReference type="InterPro" id="IPR043130">
    <property type="entry name" value="CDP-OH_PTrfase_TM_dom"/>
</dbReference>
<feature type="transmembrane region" description="Helical" evidence="1">
    <location>
        <begin position="359"/>
        <end position="390"/>
    </location>
</feature>
<dbReference type="GO" id="GO:0016020">
    <property type="term" value="C:membrane"/>
    <property type="evidence" value="ECO:0007669"/>
    <property type="project" value="InterPro"/>
</dbReference>
<sequence>MQAVIAIPTFASVIDSQKAAELLLHPLAGVPLLKRIALTAIRAGATDIILICPESVDHALTQRFSQELFSYGSRIRVIQFDTFHPRHFSSWAKLEEHLHDEFLWMPWNWITTKQFLTNLPLMSMSSVDWARPAHISLHDIVRDQSVSTPPFSQTDGVKVTSLERIESAERFLVAHSGKVLDGIHTSFNRRLCRPFVRLLSHTSVTPNAVTFGGVIVSVVSAIAFAHGGYLYSVLGGLLFYIAGLFDEMDGMLARIKFAESPRGTWLEGFADGLSYLLLFGGITIGLSLRYGRPAVLMGILLLVGAILALVTTSLQRRRATAADRPNEYLGRMYQLLDKDSGNWISRVVRQLQAFVRRGILVYYIFIFTLIGALPLIFVLATLGAHLTWILTLYFNRRFFAQSFSTRATPTVNTIKEAL</sequence>
<dbReference type="Proteomes" id="UP000292958">
    <property type="component" value="Unassembled WGS sequence"/>
</dbReference>
<keyword evidence="1" id="KW-1133">Transmembrane helix</keyword>
<dbReference type="GO" id="GO:0016780">
    <property type="term" value="F:phosphotransferase activity, for other substituted phosphate groups"/>
    <property type="evidence" value="ECO:0007669"/>
    <property type="project" value="InterPro"/>
</dbReference>
<proteinExistence type="predicted"/>
<dbReference type="AlphaFoldDB" id="A0A4Q7YEH9"/>
<keyword evidence="1" id="KW-0812">Transmembrane</keyword>
<gene>
    <name evidence="2" type="ORF">BDD14_5613</name>
</gene>
<keyword evidence="1" id="KW-0472">Membrane</keyword>
<dbReference type="Gene3D" id="1.20.120.1760">
    <property type="match status" value="1"/>
</dbReference>
<evidence type="ECO:0000313" key="3">
    <source>
        <dbReference type="Proteomes" id="UP000292958"/>
    </source>
</evidence>
<evidence type="ECO:0000256" key="1">
    <source>
        <dbReference type="SAM" id="Phobius"/>
    </source>
</evidence>
<name>A0A4Q7YEH9_9BACT</name>